<dbReference type="EMBL" id="CM042032">
    <property type="protein sequence ID" value="KAI3777530.1"/>
    <property type="molecule type" value="Genomic_DNA"/>
</dbReference>
<reference evidence="2" key="1">
    <citation type="journal article" date="2022" name="Mol. Ecol. Resour.">
        <title>The genomes of chicory, endive, great burdock and yacon provide insights into Asteraceae palaeo-polyploidization history and plant inulin production.</title>
        <authorList>
            <person name="Fan W."/>
            <person name="Wang S."/>
            <person name="Wang H."/>
            <person name="Wang A."/>
            <person name="Jiang F."/>
            <person name="Liu H."/>
            <person name="Zhao H."/>
            <person name="Xu D."/>
            <person name="Zhang Y."/>
        </authorList>
    </citation>
    <scope>NUCLEOTIDE SEQUENCE [LARGE SCALE GENOMIC DNA]</scope>
    <source>
        <strain evidence="2">cv. Yunnan</strain>
    </source>
</reference>
<dbReference type="Proteomes" id="UP001056120">
    <property type="component" value="Linkage Group LG15"/>
</dbReference>
<organism evidence="1 2">
    <name type="scientific">Smallanthus sonchifolius</name>
    <dbReference type="NCBI Taxonomy" id="185202"/>
    <lineage>
        <taxon>Eukaryota</taxon>
        <taxon>Viridiplantae</taxon>
        <taxon>Streptophyta</taxon>
        <taxon>Embryophyta</taxon>
        <taxon>Tracheophyta</taxon>
        <taxon>Spermatophyta</taxon>
        <taxon>Magnoliopsida</taxon>
        <taxon>eudicotyledons</taxon>
        <taxon>Gunneridae</taxon>
        <taxon>Pentapetalae</taxon>
        <taxon>asterids</taxon>
        <taxon>campanulids</taxon>
        <taxon>Asterales</taxon>
        <taxon>Asteraceae</taxon>
        <taxon>Asteroideae</taxon>
        <taxon>Heliantheae alliance</taxon>
        <taxon>Millerieae</taxon>
        <taxon>Smallanthus</taxon>
    </lineage>
</organism>
<reference evidence="1 2" key="2">
    <citation type="journal article" date="2022" name="Mol. Ecol. Resour.">
        <title>The genomes of chicory, endive, great burdock and yacon provide insights into Asteraceae paleo-polyploidization history and plant inulin production.</title>
        <authorList>
            <person name="Fan W."/>
            <person name="Wang S."/>
            <person name="Wang H."/>
            <person name="Wang A."/>
            <person name="Jiang F."/>
            <person name="Liu H."/>
            <person name="Zhao H."/>
            <person name="Xu D."/>
            <person name="Zhang Y."/>
        </authorList>
    </citation>
    <scope>NUCLEOTIDE SEQUENCE [LARGE SCALE GENOMIC DNA]</scope>
    <source>
        <strain evidence="2">cv. Yunnan</strain>
        <tissue evidence="1">Leaves</tissue>
    </source>
</reference>
<name>A0ACB9G380_9ASTR</name>
<protein>
    <submittedName>
        <fullName evidence="1">Uncharacterized protein</fullName>
    </submittedName>
</protein>
<keyword evidence="2" id="KW-1185">Reference proteome</keyword>
<evidence type="ECO:0000313" key="2">
    <source>
        <dbReference type="Proteomes" id="UP001056120"/>
    </source>
</evidence>
<gene>
    <name evidence="1" type="ORF">L1987_47330</name>
</gene>
<sequence>MADLQFSILYNVCACLERNPRNEDFHSLIDFLERSPISFALQVAPTIYENHIRDFWASAAVIDGTSLQLDDVDGVSDCSFGCLTTCNQQIGYADAPVRGQFKKGLLPVPHTVELFDHMVGLSDDVDFPASPASEFSSSSEQVKYSHGDSESGDNSAADANQDIADESSIYIL</sequence>
<comment type="caution">
    <text evidence="1">The sequence shown here is derived from an EMBL/GenBank/DDBJ whole genome shotgun (WGS) entry which is preliminary data.</text>
</comment>
<accession>A0ACB9G380</accession>
<evidence type="ECO:0000313" key="1">
    <source>
        <dbReference type="EMBL" id="KAI3777530.1"/>
    </source>
</evidence>
<proteinExistence type="predicted"/>